<dbReference type="Proteomes" id="UP000735302">
    <property type="component" value="Unassembled WGS sequence"/>
</dbReference>
<dbReference type="EMBL" id="BLXT01002480">
    <property type="protein sequence ID" value="GFN94854.1"/>
    <property type="molecule type" value="Genomic_DNA"/>
</dbReference>
<evidence type="ECO:0000313" key="2">
    <source>
        <dbReference type="Proteomes" id="UP000735302"/>
    </source>
</evidence>
<accession>A0AAV3ZJW5</accession>
<sequence length="195" mass="22241">MPAIPRQADYRTCCQFLQSSSKPGQVHVATQELAIVICDSKGLLVKSKARSLVFTLEDGTKSWCGNAAGMDTQRKSLMDWCDDWGYSADLPVWNKHPKVIQDTGMRPDMEFHSSGTRKIIMVVLTIPYEKRMEETNTYKIKKYKDLSKKLEKAAYRSRILSVEVGTRYFETSSYNIFSKLSINGRRRTEAPQVLA</sequence>
<name>A0AAV3ZJW5_9GAST</name>
<evidence type="ECO:0000313" key="1">
    <source>
        <dbReference type="EMBL" id="GFN94854.1"/>
    </source>
</evidence>
<organism evidence="1 2">
    <name type="scientific">Plakobranchus ocellatus</name>
    <dbReference type="NCBI Taxonomy" id="259542"/>
    <lineage>
        <taxon>Eukaryota</taxon>
        <taxon>Metazoa</taxon>
        <taxon>Spiralia</taxon>
        <taxon>Lophotrochozoa</taxon>
        <taxon>Mollusca</taxon>
        <taxon>Gastropoda</taxon>
        <taxon>Heterobranchia</taxon>
        <taxon>Euthyneura</taxon>
        <taxon>Panpulmonata</taxon>
        <taxon>Sacoglossa</taxon>
        <taxon>Placobranchoidea</taxon>
        <taxon>Plakobranchidae</taxon>
        <taxon>Plakobranchus</taxon>
    </lineage>
</organism>
<proteinExistence type="predicted"/>
<reference evidence="1 2" key="1">
    <citation type="journal article" date="2021" name="Elife">
        <title>Chloroplast acquisition without the gene transfer in kleptoplastic sea slugs, Plakobranchus ocellatus.</title>
        <authorList>
            <person name="Maeda T."/>
            <person name="Takahashi S."/>
            <person name="Yoshida T."/>
            <person name="Shimamura S."/>
            <person name="Takaki Y."/>
            <person name="Nagai Y."/>
            <person name="Toyoda A."/>
            <person name="Suzuki Y."/>
            <person name="Arimoto A."/>
            <person name="Ishii H."/>
            <person name="Satoh N."/>
            <person name="Nishiyama T."/>
            <person name="Hasebe M."/>
            <person name="Maruyama T."/>
            <person name="Minagawa J."/>
            <person name="Obokata J."/>
            <person name="Shigenobu S."/>
        </authorList>
    </citation>
    <scope>NUCLEOTIDE SEQUENCE [LARGE SCALE GENOMIC DNA]</scope>
</reference>
<gene>
    <name evidence="1" type="ORF">PoB_002136000</name>
</gene>
<keyword evidence="1" id="KW-0808">Transferase</keyword>
<protein>
    <submittedName>
        <fullName evidence="1">Reverse transcriptase</fullName>
    </submittedName>
</protein>
<dbReference type="GO" id="GO:0003964">
    <property type="term" value="F:RNA-directed DNA polymerase activity"/>
    <property type="evidence" value="ECO:0007669"/>
    <property type="project" value="UniProtKB-KW"/>
</dbReference>
<keyword evidence="1" id="KW-0548">Nucleotidyltransferase</keyword>
<dbReference type="AlphaFoldDB" id="A0AAV3ZJW5"/>
<keyword evidence="1" id="KW-0695">RNA-directed DNA polymerase</keyword>
<comment type="caution">
    <text evidence="1">The sequence shown here is derived from an EMBL/GenBank/DDBJ whole genome shotgun (WGS) entry which is preliminary data.</text>
</comment>
<keyword evidence="2" id="KW-1185">Reference proteome</keyword>